<feature type="region of interest" description="Disordered" evidence="1">
    <location>
        <begin position="195"/>
        <end position="226"/>
    </location>
</feature>
<proteinExistence type="predicted"/>
<dbReference type="EMBL" id="JAMZMK010007318">
    <property type="protein sequence ID" value="KAI7745248.1"/>
    <property type="molecule type" value="Genomic_DNA"/>
</dbReference>
<keyword evidence="3" id="KW-1185">Reference proteome</keyword>
<organism evidence="2 3">
    <name type="scientific">Ambrosia artemisiifolia</name>
    <name type="common">Common ragweed</name>
    <dbReference type="NCBI Taxonomy" id="4212"/>
    <lineage>
        <taxon>Eukaryota</taxon>
        <taxon>Viridiplantae</taxon>
        <taxon>Streptophyta</taxon>
        <taxon>Embryophyta</taxon>
        <taxon>Tracheophyta</taxon>
        <taxon>Spermatophyta</taxon>
        <taxon>Magnoliopsida</taxon>
        <taxon>eudicotyledons</taxon>
        <taxon>Gunneridae</taxon>
        <taxon>Pentapetalae</taxon>
        <taxon>asterids</taxon>
        <taxon>campanulids</taxon>
        <taxon>Asterales</taxon>
        <taxon>Asteraceae</taxon>
        <taxon>Asteroideae</taxon>
        <taxon>Heliantheae alliance</taxon>
        <taxon>Heliantheae</taxon>
        <taxon>Ambrosia</taxon>
    </lineage>
</organism>
<dbReference type="InterPro" id="IPR004252">
    <property type="entry name" value="Probable_transposase_24"/>
</dbReference>
<feature type="compositionally biased region" description="Polar residues" evidence="1">
    <location>
        <begin position="195"/>
        <end position="223"/>
    </location>
</feature>
<protein>
    <submittedName>
        <fullName evidence="2">Uncharacterized protein</fullName>
    </submittedName>
</protein>
<dbReference type="Pfam" id="PF03004">
    <property type="entry name" value="Transposase_24"/>
    <property type="match status" value="1"/>
</dbReference>
<evidence type="ECO:0000256" key="1">
    <source>
        <dbReference type="SAM" id="MobiDB-lite"/>
    </source>
</evidence>
<accession>A0AAD5CND9</accession>
<dbReference type="PANTHER" id="PTHR33144">
    <property type="entry name" value="OS10G0409366 PROTEIN-RELATED"/>
    <property type="match status" value="1"/>
</dbReference>
<reference evidence="2" key="1">
    <citation type="submission" date="2022-06" db="EMBL/GenBank/DDBJ databases">
        <title>Uncovering the hologenomic basis of an extraordinary plant invasion.</title>
        <authorList>
            <person name="Bieker V.C."/>
            <person name="Martin M.D."/>
            <person name="Gilbert T."/>
            <person name="Hodgins K."/>
            <person name="Battlay P."/>
            <person name="Petersen B."/>
            <person name="Wilson J."/>
        </authorList>
    </citation>
    <scope>NUCLEOTIDE SEQUENCE</scope>
    <source>
        <strain evidence="2">AA19_3_7</strain>
        <tissue evidence="2">Leaf</tissue>
    </source>
</reference>
<dbReference type="Proteomes" id="UP001206925">
    <property type="component" value="Unassembled WGS sequence"/>
</dbReference>
<evidence type="ECO:0000313" key="2">
    <source>
        <dbReference type="EMBL" id="KAI7745248.1"/>
    </source>
</evidence>
<feature type="non-terminal residue" evidence="2">
    <location>
        <position position="1"/>
    </location>
</feature>
<evidence type="ECO:0000313" key="3">
    <source>
        <dbReference type="Proteomes" id="UP001206925"/>
    </source>
</evidence>
<dbReference type="AlphaFoldDB" id="A0AAD5CND9"/>
<feature type="region of interest" description="Disordered" evidence="1">
    <location>
        <begin position="238"/>
        <end position="295"/>
    </location>
</feature>
<dbReference type="PANTHER" id="PTHR33144:SF50">
    <property type="entry name" value="OS03G0714750 PROTEIN"/>
    <property type="match status" value="1"/>
</dbReference>
<name>A0AAD5CND9_AMBAR</name>
<comment type="caution">
    <text evidence="2">The sequence shown here is derived from an EMBL/GenBank/DDBJ whole genome shotgun (WGS) entry which is preliminary data.</text>
</comment>
<gene>
    <name evidence="2" type="ORF">M8C21_015122</name>
</gene>
<sequence>MMLLSEEAVPCAGFKCSKVHHSCALVVGAASGGDSRLEGWAAVLVGYCTRWLSMGTGKGLRITSSDFNEPFEDIVEDHGDYATQTHRTSKMQGPMSNKSKKNKTLAVEGNEYEKIRQLTIQKNQKRLQELGIKDIVRSYTSLSESQKTKKNKVNQNNHAQEINFVEQHRTQFIAPMSMNRVANLTKLRRVVASNVSQKVSSTSNETQPNKQRQTVTMSETIEGNKSGAIRRMVLVDEDDDDEISQEGNKEDMEVGDVGQNDEYMGDTLHEDGGNVQKQLQGPEKRKATTSYSKGNSIGRRKRLNIISTVSNECIENHVDDEPVEYNFEDHQVFETQGHQASEIQVVTFNNLGMPVGDEGTELVQFLGTLVRNSDHVSIEYSDWRKVPKQKKEDMYSLVKSKFVIYPNETNKIKNWTFQSMGTKWRSWKGSLKETCYDPSLTVDEIVAQHVKNDDRLNPTQFKELVTRWFTPEFQSTCDVKRMSRSKMKEPHVSGTKSFARLAHEM</sequence>